<keyword evidence="2" id="KW-1185">Reference proteome</keyword>
<sequence>MSKLKGDAFEVKNEDAERLKRMLPEVEKLRAKAQSGDLEAATALIMLLPNAYRGQKAVRFHQLWRDGRARQEVAWQVLHDVWIHDHSRLSTEFDEDGLEIADFMFRDLGLGSRSLPKRFRRQGRLTIWRGGTGLTAEDVDDGSSWTLNRGVACWFATRWSPAALVPSHRPYVVWREVPRKAILAYIGKRGEDEVVIDFRDLSRGDAVICDGGPGLPLDADPSSELVESWRHAGNVWKQTKGHSSIAETVAVVSDEED</sequence>
<protein>
    <submittedName>
        <fullName evidence="1">Uncharacterized protein</fullName>
    </submittedName>
</protein>
<dbReference type="EMBL" id="BJYU01000149">
    <property type="protein sequence ID" value="GEO18062.1"/>
    <property type="molecule type" value="Genomic_DNA"/>
</dbReference>
<reference evidence="1 2" key="1">
    <citation type="submission" date="2019-07" db="EMBL/GenBank/DDBJ databases">
        <title>Whole genome shotgun sequence of Microvirga aerophila NBRC 106136.</title>
        <authorList>
            <person name="Hosoyama A."/>
            <person name="Uohara A."/>
            <person name="Ohji S."/>
            <person name="Ichikawa N."/>
        </authorList>
    </citation>
    <scope>NUCLEOTIDE SEQUENCE [LARGE SCALE GENOMIC DNA]</scope>
    <source>
        <strain evidence="1 2">NBRC 106136</strain>
    </source>
</reference>
<evidence type="ECO:0000313" key="2">
    <source>
        <dbReference type="Proteomes" id="UP000321085"/>
    </source>
</evidence>
<dbReference type="RefSeq" id="WP_170285132.1">
    <property type="nucleotide sequence ID" value="NZ_BJYU01000149.1"/>
</dbReference>
<comment type="caution">
    <text evidence="1">The sequence shown here is derived from an EMBL/GenBank/DDBJ whole genome shotgun (WGS) entry which is preliminary data.</text>
</comment>
<proteinExistence type="predicted"/>
<accession>A0A512C1G9</accession>
<name>A0A512C1G9_9HYPH</name>
<gene>
    <name evidence="1" type="ORF">MAE02_57580</name>
</gene>
<evidence type="ECO:0000313" key="1">
    <source>
        <dbReference type="EMBL" id="GEO18062.1"/>
    </source>
</evidence>
<dbReference type="Proteomes" id="UP000321085">
    <property type="component" value="Unassembled WGS sequence"/>
</dbReference>
<organism evidence="1 2">
    <name type="scientific">Microvirga aerophila</name>
    <dbReference type="NCBI Taxonomy" id="670291"/>
    <lineage>
        <taxon>Bacteria</taxon>
        <taxon>Pseudomonadati</taxon>
        <taxon>Pseudomonadota</taxon>
        <taxon>Alphaproteobacteria</taxon>
        <taxon>Hyphomicrobiales</taxon>
        <taxon>Methylobacteriaceae</taxon>
        <taxon>Microvirga</taxon>
    </lineage>
</organism>
<dbReference type="AlphaFoldDB" id="A0A512C1G9"/>